<name>A0A8T2IF63_9PIPI</name>
<keyword evidence="4" id="KW-0716">Sensory transduction</keyword>
<dbReference type="OrthoDB" id="6145535at2759"/>
<proteinExistence type="inferred from homology"/>
<dbReference type="PROSITE" id="PS00237">
    <property type="entry name" value="G_PROTEIN_RECEP_F1_1"/>
    <property type="match status" value="1"/>
</dbReference>
<evidence type="ECO:0000256" key="10">
    <source>
        <dbReference type="RuleBase" id="RU000688"/>
    </source>
</evidence>
<organism evidence="13 14">
    <name type="scientific">Hymenochirus boettgeri</name>
    <name type="common">Congo dwarf clawed frog</name>
    <dbReference type="NCBI Taxonomy" id="247094"/>
    <lineage>
        <taxon>Eukaryota</taxon>
        <taxon>Metazoa</taxon>
        <taxon>Chordata</taxon>
        <taxon>Craniata</taxon>
        <taxon>Vertebrata</taxon>
        <taxon>Euteleostomi</taxon>
        <taxon>Amphibia</taxon>
        <taxon>Batrachia</taxon>
        <taxon>Anura</taxon>
        <taxon>Pipoidea</taxon>
        <taxon>Pipidae</taxon>
        <taxon>Pipinae</taxon>
        <taxon>Hymenochirus</taxon>
    </lineage>
</organism>
<evidence type="ECO:0000256" key="1">
    <source>
        <dbReference type="ARBA" id="ARBA00004651"/>
    </source>
</evidence>
<comment type="subcellular location">
    <subcellularLocation>
        <location evidence="1">Cell membrane</location>
        <topology evidence="1">Multi-pass membrane protein</topology>
    </subcellularLocation>
</comment>
<dbReference type="AlphaFoldDB" id="A0A8T2IF63"/>
<evidence type="ECO:0000256" key="5">
    <source>
        <dbReference type="ARBA" id="ARBA00022989"/>
    </source>
</evidence>
<dbReference type="SUPFAM" id="SSF81321">
    <property type="entry name" value="Family A G protein-coupled receptor-like"/>
    <property type="match status" value="1"/>
</dbReference>
<protein>
    <recommendedName>
        <fullName evidence="12">G-protein coupled receptors family 1 profile domain-containing protein</fullName>
    </recommendedName>
</protein>
<dbReference type="EMBL" id="JAACNH010000120">
    <property type="protein sequence ID" value="KAG8431605.1"/>
    <property type="molecule type" value="Genomic_DNA"/>
</dbReference>
<evidence type="ECO:0000256" key="9">
    <source>
        <dbReference type="ARBA" id="ARBA00023224"/>
    </source>
</evidence>
<evidence type="ECO:0000313" key="13">
    <source>
        <dbReference type="EMBL" id="KAG8431605.1"/>
    </source>
</evidence>
<feature type="transmembrane region" description="Helical" evidence="11">
    <location>
        <begin position="26"/>
        <end position="48"/>
    </location>
</feature>
<keyword evidence="3 10" id="KW-0812">Transmembrane</keyword>
<evidence type="ECO:0000256" key="3">
    <source>
        <dbReference type="ARBA" id="ARBA00022692"/>
    </source>
</evidence>
<dbReference type="FunFam" id="1.20.1070.10:FF:000410">
    <property type="entry name" value="Olfactory receptor 1348"/>
    <property type="match status" value="1"/>
</dbReference>
<evidence type="ECO:0000256" key="8">
    <source>
        <dbReference type="ARBA" id="ARBA00023170"/>
    </source>
</evidence>
<accession>A0A8T2IF63</accession>
<reference evidence="13" key="1">
    <citation type="thesis" date="2020" institute="ProQuest LLC" country="789 East Eisenhower Parkway, Ann Arbor, MI, USA">
        <title>Comparative Genomics and Chromosome Evolution.</title>
        <authorList>
            <person name="Mudd A.B."/>
        </authorList>
    </citation>
    <scope>NUCLEOTIDE SEQUENCE</scope>
    <source>
        <strain evidence="13">Female2</strain>
        <tissue evidence="13">Blood</tissue>
    </source>
</reference>
<dbReference type="InterPro" id="IPR000276">
    <property type="entry name" value="GPCR_Rhodpsn"/>
</dbReference>
<evidence type="ECO:0000259" key="12">
    <source>
        <dbReference type="PROSITE" id="PS50262"/>
    </source>
</evidence>
<feature type="transmembrane region" description="Helical" evidence="11">
    <location>
        <begin position="92"/>
        <end position="115"/>
    </location>
</feature>
<keyword evidence="6 10" id="KW-0297">G-protein coupled receptor</keyword>
<evidence type="ECO:0000256" key="6">
    <source>
        <dbReference type="ARBA" id="ARBA00023040"/>
    </source>
</evidence>
<evidence type="ECO:0000256" key="7">
    <source>
        <dbReference type="ARBA" id="ARBA00023136"/>
    </source>
</evidence>
<dbReference type="PRINTS" id="PR00237">
    <property type="entry name" value="GPCRRHODOPSN"/>
</dbReference>
<feature type="transmembrane region" description="Helical" evidence="11">
    <location>
        <begin position="60"/>
        <end position="80"/>
    </location>
</feature>
<dbReference type="PROSITE" id="PS50262">
    <property type="entry name" value="G_PROTEIN_RECEP_F1_2"/>
    <property type="match status" value="1"/>
</dbReference>
<keyword evidence="7 11" id="KW-0472">Membrane</keyword>
<dbReference type="GO" id="GO:0005886">
    <property type="term" value="C:plasma membrane"/>
    <property type="evidence" value="ECO:0007669"/>
    <property type="project" value="UniProtKB-SubCell"/>
</dbReference>
<dbReference type="GO" id="GO:0004984">
    <property type="term" value="F:olfactory receptor activity"/>
    <property type="evidence" value="ECO:0007669"/>
    <property type="project" value="InterPro"/>
</dbReference>
<dbReference type="Pfam" id="PF13853">
    <property type="entry name" value="7tm_4"/>
    <property type="match status" value="1"/>
</dbReference>
<dbReference type="GO" id="GO:0004930">
    <property type="term" value="F:G protein-coupled receptor activity"/>
    <property type="evidence" value="ECO:0007669"/>
    <property type="project" value="UniProtKB-KW"/>
</dbReference>
<dbReference type="Gene3D" id="1.20.1070.10">
    <property type="entry name" value="Rhodopsin 7-helix transmembrane proteins"/>
    <property type="match status" value="1"/>
</dbReference>
<evidence type="ECO:0000256" key="4">
    <source>
        <dbReference type="ARBA" id="ARBA00022725"/>
    </source>
</evidence>
<sequence>MEFRNETTVNEFLFTGLSDNHKDSSILFIIFLLFYIITIIGNSGMVALVGNFSHLHTPMYFFLGYLSMVDLCYSSVITPRMLVDLVSKTKTISFHGCALQFFFFAALAVTESLLLSGMSYDRYVAICHLLSIP</sequence>
<feature type="domain" description="G-protein coupled receptors family 1 profile" evidence="12">
    <location>
        <begin position="41"/>
        <end position="133"/>
    </location>
</feature>
<dbReference type="InterPro" id="IPR000725">
    <property type="entry name" value="Olfact_rcpt"/>
</dbReference>
<dbReference type="PANTHER" id="PTHR26452">
    <property type="entry name" value="OLFACTORY RECEPTOR"/>
    <property type="match status" value="1"/>
</dbReference>
<evidence type="ECO:0000256" key="11">
    <source>
        <dbReference type="SAM" id="Phobius"/>
    </source>
</evidence>
<evidence type="ECO:0000313" key="14">
    <source>
        <dbReference type="Proteomes" id="UP000812440"/>
    </source>
</evidence>
<comment type="caution">
    <text evidence="13">The sequence shown here is derived from an EMBL/GenBank/DDBJ whole genome shotgun (WGS) entry which is preliminary data.</text>
</comment>
<keyword evidence="5 11" id="KW-1133">Transmembrane helix</keyword>
<dbReference type="Proteomes" id="UP000812440">
    <property type="component" value="Unassembled WGS sequence"/>
</dbReference>
<gene>
    <name evidence="13" type="ORF">GDO86_017973</name>
</gene>
<keyword evidence="14" id="KW-1185">Reference proteome</keyword>
<dbReference type="InterPro" id="IPR050516">
    <property type="entry name" value="Olfactory_GPCR"/>
</dbReference>
<keyword evidence="9 10" id="KW-0807">Transducer</keyword>
<keyword evidence="2" id="KW-1003">Cell membrane</keyword>
<keyword evidence="4" id="KW-0552">Olfaction</keyword>
<dbReference type="InterPro" id="IPR017452">
    <property type="entry name" value="GPCR_Rhodpsn_7TM"/>
</dbReference>
<evidence type="ECO:0000256" key="2">
    <source>
        <dbReference type="ARBA" id="ARBA00022475"/>
    </source>
</evidence>
<keyword evidence="8 10" id="KW-0675">Receptor</keyword>
<comment type="similarity">
    <text evidence="10">Belongs to the G-protein coupled receptor 1 family.</text>
</comment>